<dbReference type="Proteomes" id="UP000002318">
    <property type="component" value="Chromosome"/>
</dbReference>
<accession>E1RCI9</accession>
<gene>
    <name evidence="9" type="ordered locus">Spirs_0935</name>
</gene>
<dbReference type="GO" id="GO:0055085">
    <property type="term" value="P:transmembrane transport"/>
    <property type="evidence" value="ECO:0007669"/>
    <property type="project" value="InterPro"/>
</dbReference>
<keyword evidence="2 7" id="KW-0813">Transport</keyword>
<keyword evidence="6 7" id="KW-0472">Membrane</keyword>
<dbReference type="PANTHER" id="PTHR43744:SF12">
    <property type="entry name" value="ABC TRANSPORTER PERMEASE PROTEIN MG189-RELATED"/>
    <property type="match status" value="1"/>
</dbReference>
<protein>
    <submittedName>
        <fullName evidence="9">Binding-protein-dependent transport systems inner membrane component</fullName>
    </submittedName>
</protein>
<dbReference type="RefSeq" id="WP_013253533.1">
    <property type="nucleotide sequence ID" value="NC_014364.1"/>
</dbReference>
<evidence type="ECO:0000256" key="1">
    <source>
        <dbReference type="ARBA" id="ARBA00004651"/>
    </source>
</evidence>
<dbReference type="GO" id="GO:0005886">
    <property type="term" value="C:plasma membrane"/>
    <property type="evidence" value="ECO:0007669"/>
    <property type="project" value="UniProtKB-SubCell"/>
</dbReference>
<reference evidence="9 10" key="1">
    <citation type="journal article" date="2010" name="Stand. Genomic Sci.">
        <title>Complete genome sequence of Spirochaeta smaragdinae type strain (SEBR 4228).</title>
        <authorList>
            <person name="Mavromatis K."/>
            <person name="Yasawong M."/>
            <person name="Chertkov O."/>
            <person name="Lapidus A."/>
            <person name="Lucas S."/>
            <person name="Nolan M."/>
            <person name="Del Rio T.G."/>
            <person name="Tice H."/>
            <person name="Cheng J.F."/>
            <person name="Pitluck S."/>
            <person name="Liolios K."/>
            <person name="Ivanova N."/>
            <person name="Tapia R."/>
            <person name="Han C."/>
            <person name="Bruce D."/>
            <person name="Goodwin L."/>
            <person name="Pati A."/>
            <person name="Chen A."/>
            <person name="Palaniappan K."/>
            <person name="Land M."/>
            <person name="Hauser L."/>
            <person name="Chang Y.J."/>
            <person name="Jeffries C.D."/>
            <person name="Detter J.C."/>
            <person name="Rohde M."/>
            <person name="Brambilla E."/>
            <person name="Spring S."/>
            <person name="Goker M."/>
            <person name="Sikorski J."/>
            <person name="Woyke T."/>
            <person name="Bristow J."/>
            <person name="Eisen J.A."/>
            <person name="Markowitz V."/>
            <person name="Hugenholtz P."/>
            <person name="Klenk H.P."/>
            <person name="Kyrpides N.C."/>
        </authorList>
    </citation>
    <scope>NUCLEOTIDE SEQUENCE [LARGE SCALE GENOMIC DNA]</scope>
    <source>
        <strain evidence="10">DSM 11293 / JCM 15392 / SEBR 4228</strain>
    </source>
</reference>
<evidence type="ECO:0000313" key="10">
    <source>
        <dbReference type="Proteomes" id="UP000002318"/>
    </source>
</evidence>
<dbReference type="Pfam" id="PF00528">
    <property type="entry name" value="BPD_transp_1"/>
    <property type="match status" value="1"/>
</dbReference>
<dbReference type="PROSITE" id="PS50928">
    <property type="entry name" value="ABC_TM1"/>
    <property type="match status" value="1"/>
</dbReference>
<dbReference type="EMBL" id="CP002116">
    <property type="protein sequence ID" value="ADK80069.1"/>
    <property type="molecule type" value="Genomic_DNA"/>
</dbReference>
<evidence type="ECO:0000256" key="4">
    <source>
        <dbReference type="ARBA" id="ARBA00022692"/>
    </source>
</evidence>
<dbReference type="InterPro" id="IPR035906">
    <property type="entry name" value="MetI-like_sf"/>
</dbReference>
<sequence length="283" mass="31577">MGRNGTPSLIAHRAAGLVKWLFLLFFLIVTLFPLIWLVISSFKTNLEFQTKPFSLPELWQFANYINAVSISDLHLLFLHTIIVSCASTALNILASSMAAFVISREPFRGHETLFNIVVAGILVPVIALMVPYFRLISSLGLYDTLFGLIITYAAVSIPVSVFLIHGFMRSIPRELEEAAVIDGCSLAQRFTRVIFPLSRLGLVTAGTFVFLFSWNEFIYALLLTSSVKARTLQLGIRFFKSQFITDYTSMYAAIVLSIIPTIFVYILFHDKIIKGMTSGAVKG</sequence>
<dbReference type="KEGG" id="ssm:Spirs_0935"/>
<evidence type="ECO:0000256" key="2">
    <source>
        <dbReference type="ARBA" id="ARBA00022448"/>
    </source>
</evidence>
<comment type="subcellular location">
    <subcellularLocation>
        <location evidence="1 7">Cell membrane</location>
        <topology evidence="1 7">Multi-pass membrane protein</topology>
    </subcellularLocation>
</comment>
<feature type="transmembrane region" description="Helical" evidence="7">
    <location>
        <begin position="249"/>
        <end position="268"/>
    </location>
</feature>
<keyword evidence="3" id="KW-1003">Cell membrane</keyword>
<comment type="similarity">
    <text evidence="7">Belongs to the binding-protein-dependent transport system permease family.</text>
</comment>
<feature type="transmembrane region" description="Helical" evidence="7">
    <location>
        <begin position="200"/>
        <end position="222"/>
    </location>
</feature>
<dbReference type="HOGENOM" id="CLU_016047_1_2_12"/>
<keyword evidence="10" id="KW-1185">Reference proteome</keyword>
<dbReference type="eggNOG" id="COG0395">
    <property type="taxonomic scope" value="Bacteria"/>
</dbReference>
<organism evidence="9 10">
    <name type="scientific">Sediminispirochaeta smaragdinae (strain DSM 11293 / JCM 15392 / SEBR 4228)</name>
    <name type="common">Spirochaeta smaragdinae</name>
    <dbReference type="NCBI Taxonomy" id="573413"/>
    <lineage>
        <taxon>Bacteria</taxon>
        <taxon>Pseudomonadati</taxon>
        <taxon>Spirochaetota</taxon>
        <taxon>Spirochaetia</taxon>
        <taxon>Spirochaetales</taxon>
        <taxon>Spirochaetaceae</taxon>
        <taxon>Sediminispirochaeta</taxon>
    </lineage>
</organism>
<dbReference type="PANTHER" id="PTHR43744">
    <property type="entry name" value="ABC TRANSPORTER PERMEASE PROTEIN MG189-RELATED-RELATED"/>
    <property type="match status" value="1"/>
</dbReference>
<name>E1RCI9_SEDSS</name>
<dbReference type="InterPro" id="IPR000515">
    <property type="entry name" value="MetI-like"/>
</dbReference>
<keyword evidence="4 7" id="KW-0812">Transmembrane</keyword>
<evidence type="ECO:0000256" key="6">
    <source>
        <dbReference type="ARBA" id="ARBA00023136"/>
    </source>
</evidence>
<feature type="transmembrane region" description="Helical" evidence="7">
    <location>
        <begin position="113"/>
        <end position="133"/>
    </location>
</feature>
<feature type="transmembrane region" description="Helical" evidence="7">
    <location>
        <begin position="76"/>
        <end position="101"/>
    </location>
</feature>
<dbReference type="SUPFAM" id="SSF161098">
    <property type="entry name" value="MetI-like"/>
    <property type="match status" value="1"/>
</dbReference>
<feature type="transmembrane region" description="Helical" evidence="7">
    <location>
        <begin position="20"/>
        <end position="39"/>
    </location>
</feature>
<dbReference type="AlphaFoldDB" id="E1RCI9"/>
<dbReference type="CDD" id="cd06261">
    <property type="entry name" value="TM_PBP2"/>
    <property type="match status" value="1"/>
</dbReference>
<dbReference type="STRING" id="573413.Spirs_0935"/>
<keyword evidence="5 7" id="KW-1133">Transmembrane helix</keyword>
<dbReference type="OrthoDB" id="9771544at2"/>
<feature type="domain" description="ABC transmembrane type-1" evidence="8">
    <location>
        <begin position="77"/>
        <end position="268"/>
    </location>
</feature>
<evidence type="ECO:0000313" key="9">
    <source>
        <dbReference type="EMBL" id="ADK80069.1"/>
    </source>
</evidence>
<proteinExistence type="inferred from homology"/>
<evidence type="ECO:0000256" key="5">
    <source>
        <dbReference type="ARBA" id="ARBA00022989"/>
    </source>
</evidence>
<dbReference type="Gene3D" id="1.10.3720.10">
    <property type="entry name" value="MetI-like"/>
    <property type="match status" value="1"/>
</dbReference>
<evidence type="ECO:0000259" key="8">
    <source>
        <dbReference type="PROSITE" id="PS50928"/>
    </source>
</evidence>
<evidence type="ECO:0000256" key="7">
    <source>
        <dbReference type="RuleBase" id="RU363032"/>
    </source>
</evidence>
<evidence type="ECO:0000256" key="3">
    <source>
        <dbReference type="ARBA" id="ARBA00022475"/>
    </source>
</evidence>
<feature type="transmembrane region" description="Helical" evidence="7">
    <location>
        <begin position="145"/>
        <end position="164"/>
    </location>
</feature>